<sequence>ERQAAEKEQALQRREAARREDEEERRQRVEGRADAITRLANGESVNNVQKTVLKKSGLHNRKNAGPIPATADEDTAAAAAADTGFTFRGLKQVIEKEPEVPYDPFMGMSDAKKYFVLQEHYDHEPFDGYDSKGRRQTLQGLRKDTAFAASGYDLREYYSRQLVTAFSGLGVFVGEEIAERNVRESEKERTVGEIGTVGAAEAAVRPAPVEVKMEDDVF</sequence>
<proteinExistence type="predicted"/>
<comment type="caution">
    <text evidence="1">The sequence shown here is derived from an EMBL/GenBank/DDBJ whole genome shotgun (WGS) entry which is preliminary data.</text>
</comment>
<keyword evidence="2" id="KW-1185">Reference proteome</keyword>
<organism evidence="1 2">
    <name type="scientific">Coniosporium uncinatum</name>
    <dbReference type="NCBI Taxonomy" id="93489"/>
    <lineage>
        <taxon>Eukaryota</taxon>
        <taxon>Fungi</taxon>
        <taxon>Dikarya</taxon>
        <taxon>Ascomycota</taxon>
        <taxon>Pezizomycotina</taxon>
        <taxon>Dothideomycetes</taxon>
        <taxon>Dothideomycetes incertae sedis</taxon>
        <taxon>Coniosporium</taxon>
    </lineage>
</organism>
<gene>
    <name evidence="1" type="ORF">LTS18_004618</name>
</gene>
<evidence type="ECO:0000313" key="2">
    <source>
        <dbReference type="Proteomes" id="UP001186974"/>
    </source>
</evidence>
<dbReference type="EMBL" id="JAWDJW010007417">
    <property type="protein sequence ID" value="KAK3062199.1"/>
    <property type="molecule type" value="Genomic_DNA"/>
</dbReference>
<evidence type="ECO:0000313" key="1">
    <source>
        <dbReference type="EMBL" id="KAK3062199.1"/>
    </source>
</evidence>
<dbReference type="Proteomes" id="UP001186974">
    <property type="component" value="Unassembled WGS sequence"/>
</dbReference>
<name>A0ACC3D602_9PEZI</name>
<protein>
    <submittedName>
        <fullName evidence="1">Uncharacterized protein</fullName>
    </submittedName>
</protein>
<accession>A0ACC3D602</accession>
<reference evidence="1" key="1">
    <citation type="submission" date="2024-09" db="EMBL/GenBank/DDBJ databases">
        <title>Black Yeasts Isolated from many extreme environments.</title>
        <authorList>
            <person name="Coleine C."/>
            <person name="Stajich J.E."/>
            <person name="Selbmann L."/>
        </authorList>
    </citation>
    <scope>NUCLEOTIDE SEQUENCE</scope>
    <source>
        <strain evidence="1">CCFEE 5737</strain>
    </source>
</reference>
<feature type="non-terminal residue" evidence="1">
    <location>
        <position position="1"/>
    </location>
</feature>